<evidence type="ECO:0000256" key="3">
    <source>
        <dbReference type="ARBA" id="ARBA00022840"/>
    </source>
</evidence>
<dbReference type="Proteomes" id="UP000030832">
    <property type="component" value="Unassembled WGS sequence"/>
</dbReference>
<keyword evidence="8" id="KW-1185">Reference proteome</keyword>
<keyword evidence="2 5" id="KW-0547">Nucleotide-binding</keyword>
<accession>A0A0B0ICL7</accession>
<comment type="caution">
    <text evidence="5">Lacks conserved residue(s) required for the propagation of feature annotation.</text>
</comment>
<dbReference type="STRING" id="333138.LQ50_09945"/>
<dbReference type="GO" id="GO:0005524">
    <property type="term" value="F:ATP binding"/>
    <property type="evidence" value="ECO:0007669"/>
    <property type="project" value="UniProtKB-UniRule"/>
</dbReference>
<feature type="binding site" evidence="5">
    <location>
        <position position="114"/>
    </location>
    <ligand>
        <name>biotin</name>
        <dbReference type="ChEBI" id="CHEBI:57586"/>
    </ligand>
</feature>
<dbReference type="EMBL" id="JRJU01000010">
    <property type="protein sequence ID" value="KHF40308.1"/>
    <property type="molecule type" value="Genomic_DNA"/>
</dbReference>
<feature type="domain" description="BPL/LPL catalytic" evidence="6">
    <location>
        <begin position="67"/>
        <end position="258"/>
    </location>
</feature>
<comment type="caution">
    <text evidence="7">The sequence shown here is derived from an EMBL/GenBank/DDBJ whole genome shotgun (WGS) entry which is preliminary data.</text>
</comment>
<dbReference type="InterPro" id="IPR030855">
    <property type="entry name" value="Bifunct_BirA"/>
</dbReference>
<dbReference type="Pfam" id="PF02237">
    <property type="entry name" value="BPL_C"/>
    <property type="match status" value="1"/>
</dbReference>
<dbReference type="Pfam" id="PF08279">
    <property type="entry name" value="HTH_11"/>
    <property type="match status" value="1"/>
</dbReference>
<dbReference type="SUPFAM" id="SSF46785">
    <property type="entry name" value="Winged helix' DNA-binding domain"/>
    <property type="match status" value="1"/>
</dbReference>
<dbReference type="InterPro" id="IPR013196">
    <property type="entry name" value="HTH_11"/>
</dbReference>
<dbReference type="SUPFAM" id="SSF50037">
    <property type="entry name" value="C-terminal domain of transcriptional repressors"/>
    <property type="match status" value="1"/>
</dbReference>
<keyword evidence="1 5" id="KW-0436">Ligase</keyword>
<dbReference type="PANTHER" id="PTHR12835">
    <property type="entry name" value="BIOTIN PROTEIN LIGASE"/>
    <property type="match status" value="1"/>
</dbReference>
<dbReference type="Gene3D" id="1.10.10.10">
    <property type="entry name" value="Winged helix-like DNA-binding domain superfamily/Winged helix DNA-binding domain"/>
    <property type="match status" value="1"/>
</dbReference>
<dbReference type="eggNOG" id="COG0340">
    <property type="taxonomic scope" value="Bacteria"/>
</dbReference>
<dbReference type="GO" id="GO:0005737">
    <property type="term" value="C:cytoplasm"/>
    <property type="evidence" value="ECO:0007669"/>
    <property type="project" value="TreeGrafter"/>
</dbReference>
<keyword evidence="5" id="KW-0238">DNA-binding</keyword>
<feature type="DNA-binding region" description="H-T-H motif" evidence="5">
    <location>
        <begin position="19"/>
        <end position="38"/>
    </location>
</feature>
<dbReference type="GO" id="GO:0003677">
    <property type="term" value="F:DNA binding"/>
    <property type="evidence" value="ECO:0007669"/>
    <property type="project" value="UniProtKB-UniRule"/>
</dbReference>
<comment type="similarity">
    <text evidence="5">Belongs to the biotin--protein ligase family.</text>
</comment>
<dbReference type="Gene3D" id="3.30.930.10">
    <property type="entry name" value="Bira Bifunctional Protein, Domain 2"/>
    <property type="match status" value="1"/>
</dbReference>
<dbReference type="InterPro" id="IPR004408">
    <property type="entry name" value="Biotin_CoA_COase_ligase"/>
</dbReference>
<gene>
    <name evidence="5" type="primary">birA</name>
    <name evidence="7" type="ORF">LQ50_09945</name>
</gene>
<dbReference type="GO" id="GO:0016740">
    <property type="term" value="F:transferase activity"/>
    <property type="evidence" value="ECO:0007669"/>
    <property type="project" value="UniProtKB-ARBA"/>
</dbReference>
<dbReference type="HAMAP" id="MF_00978">
    <property type="entry name" value="Bifunct_BirA"/>
    <property type="match status" value="1"/>
</dbReference>
<keyword evidence="5" id="KW-0678">Repressor</keyword>
<name>A0A0B0ICL7_9BACI</name>
<dbReference type="Gene3D" id="2.30.30.100">
    <property type="match status" value="1"/>
</dbReference>
<dbReference type="GO" id="GO:0009249">
    <property type="term" value="P:protein lipoylation"/>
    <property type="evidence" value="ECO:0007669"/>
    <property type="project" value="UniProtKB-ARBA"/>
</dbReference>
<evidence type="ECO:0000256" key="2">
    <source>
        <dbReference type="ARBA" id="ARBA00022741"/>
    </source>
</evidence>
<dbReference type="InterPro" id="IPR045864">
    <property type="entry name" value="aa-tRNA-synth_II/BPL/LPL"/>
</dbReference>
<dbReference type="InterPro" id="IPR036388">
    <property type="entry name" value="WH-like_DNA-bd_sf"/>
</dbReference>
<dbReference type="PROSITE" id="PS51733">
    <property type="entry name" value="BPL_LPL_CATALYTIC"/>
    <property type="match status" value="1"/>
</dbReference>
<dbReference type="InterPro" id="IPR003142">
    <property type="entry name" value="BPL_C"/>
</dbReference>
<sequence length="327" mass="36512">MKEQLLKIFAEHSGEFVSGEMISQQLGCSRTAIWKHIDELRKNGYQLESAPRKGYRLVSKGDGIHPHEVKVGLSTKRLGQELTYFDATDSTQFTAHKLAQEGATEGHVVIANEQTAGKGRLGRDWYSRKGTSVSISMILRPDLPPQKTPQLTLLTAVAVVRAIKNIVGIECDIKWPNDILLKGKKLVGILTEMQADPDRVHSIIIGIGINVNQRSDDFDPSIRDLATSLAIEKGKTVERAQVISAVLNEFEHLYDLYLNEGFTPIRSLWEVYSISVGTYIYARTMREVIYGYAKGITNDGVLLLEDEKGQEHKIYSADIEIASQVEE</sequence>
<feature type="binding site" evidence="5">
    <location>
        <position position="185"/>
    </location>
    <ligand>
        <name>biotin</name>
        <dbReference type="ChEBI" id="CHEBI:57586"/>
    </ligand>
</feature>
<dbReference type="RefSeq" id="WP_034628455.1">
    <property type="nucleotide sequence ID" value="NZ_JRJU01000010.1"/>
</dbReference>
<evidence type="ECO:0000313" key="7">
    <source>
        <dbReference type="EMBL" id="KHF40308.1"/>
    </source>
</evidence>
<evidence type="ECO:0000256" key="1">
    <source>
        <dbReference type="ARBA" id="ARBA00022598"/>
    </source>
</evidence>
<dbReference type="GO" id="GO:0004077">
    <property type="term" value="F:biotin--[biotin carboxyl-carrier protein] ligase activity"/>
    <property type="evidence" value="ECO:0007669"/>
    <property type="project" value="UniProtKB-UniRule"/>
</dbReference>
<evidence type="ECO:0000259" key="6">
    <source>
        <dbReference type="PROSITE" id="PS51733"/>
    </source>
</evidence>
<keyword evidence="5" id="KW-0805">Transcription regulation</keyword>
<keyword evidence="5" id="KW-0804">Transcription</keyword>
<dbReference type="OrthoDB" id="9807064at2"/>
<dbReference type="EC" id="6.3.4.15" evidence="5"/>
<dbReference type="eggNOG" id="COG1654">
    <property type="taxonomic scope" value="Bacteria"/>
</dbReference>
<dbReference type="InterPro" id="IPR036390">
    <property type="entry name" value="WH_DNA-bd_sf"/>
</dbReference>
<comment type="catalytic activity">
    <reaction evidence="5">
        <text>biotin + L-lysyl-[protein] + ATP = N(6)-biotinyl-L-lysyl-[protein] + AMP + diphosphate + H(+)</text>
        <dbReference type="Rhea" id="RHEA:11756"/>
        <dbReference type="Rhea" id="RHEA-COMP:9752"/>
        <dbReference type="Rhea" id="RHEA-COMP:10505"/>
        <dbReference type="ChEBI" id="CHEBI:15378"/>
        <dbReference type="ChEBI" id="CHEBI:29969"/>
        <dbReference type="ChEBI" id="CHEBI:30616"/>
        <dbReference type="ChEBI" id="CHEBI:33019"/>
        <dbReference type="ChEBI" id="CHEBI:57586"/>
        <dbReference type="ChEBI" id="CHEBI:83144"/>
        <dbReference type="ChEBI" id="CHEBI:456215"/>
        <dbReference type="EC" id="6.3.4.15"/>
    </reaction>
</comment>
<organism evidence="7 8">
    <name type="scientific">Halalkalibacter okhensis</name>
    <dbReference type="NCBI Taxonomy" id="333138"/>
    <lineage>
        <taxon>Bacteria</taxon>
        <taxon>Bacillati</taxon>
        <taxon>Bacillota</taxon>
        <taxon>Bacilli</taxon>
        <taxon>Bacillales</taxon>
        <taxon>Bacillaceae</taxon>
        <taxon>Halalkalibacter</taxon>
    </lineage>
</organism>
<keyword evidence="3 5" id="KW-0067">ATP-binding</keyword>
<dbReference type="CDD" id="cd16442">
    <property type="entry name" value="BPL"/>
    <property type="match status" value="1"/>
</dbReference>
<evidence type="ECO:0000256" key="5">
    <source>
        <dbReference type="HAMAP-Rule" id="MF_00978"/>
    </source>
</evidence>
<keyword evidence="4 5" id="KW-0092">Biotin</keyword>
<dbReference type="AlphaFoldDB" id="A0A0B0ICL7"/>
<reference evidence="7 8" key="1">
    <citation type="submission" date="2014-09" db="EMBL/GenBank/DDBJ databases">
        <title>Genome sequencing and annotation of Bacillus Okhensis strain Kh10-101T.</title>
        <authorList>
            <person name="Prakash J.S."/>
        </authorList>
    </citation>
    <scope>NUCLEOTIDE SEQUENCE [LARGE SCALE GENOMIC DNA]</scope>
    <source>
        <strain evidence="8">Kh10-101T</strain>
    </source>
</reference>
<evidence type="ECO:0000256" key="4">
    <source>
        <dbReference type="ARBA" id="ARBA00023267"/>
    </source>
</evidence>
<proteinExistence type="inferred from homology"/>
<comment type="function">
    <text evidence="5">Acts both as a biotin--[acetyl-CoA-carboxylase] ligase and a repressor.</text>
</comment>
<dbReference type="InterPro" id="IPR008988">
    <property type="entry name" value="Transcriptional_repressor_C"/>
</dbReference>
<dbReference type="InterPro" id="IPR004143">
    <property type="entry name" value="BPL_LPL_catalytic"/>
</dbReference>
<dbReference type="GO" id="GO:0006355">
    <property type="term" value="P:regulation of DNA-templated transcription"/>
    <property type="evidence" value="ECO:0007669"/>
    <property type="project" value="UniProtKB-UniRule"/>
</dbReference>
<evidence type="ECO:0000313" key="8">
    <source>
        <dbReference type="Proteomes" id="UP000030832"/>
    </source>
</evidence>
<dbReference type="NCBIfam" id="TIGR00121">
    <property type="entry name" value="birA_ligase"/>
    <property type="match status" value="1"/>
</dbReference>
<dbReference type="SUPFAM" id="SSF55681">
    <property type="entry name" value="Class II aaRS and biotin synthetases"/>
    <property type="match status" value="1"/>
</dbReference>
<dbReference type="PANTHER" id="PTHR12835:SF5">
    <property type="entry name" value="BIOTIN--PROTEIN LIGASE"/>
    <property type="match status" value="1"/>
</dbReference>
<dbReference type="Pfam" id="PF03099">
    <property type="entry name" value="BPL_LplA_LipB"/>
    <property type="match status" value="1"/>
</dbReference>
<protein>
    <recommendedName>
        <fullName evidence="5">Bifunctional ligase/repressor BirA</fullName>
    </recommendedName>
    <alternativeName>
        <fullName evidence="5">Biotin--[acetyl-CoA-carboxylase] ligase</fullName>
        <ecNumber evidence="5">6.3.4.15</ecNumber>
    </alternativeName>
    <alternativeName>
        <fullName evidence="5">Biotin--protein ligase</fullName>
    </alternativeName>
    <alternativeName>
        <fullName evidence="5">Biotin-[acetyl-CoA carboxylase] synthetase</fullName>
    </alternativeName>
</protein>